<dbReference type="RefSeq" id="WP_132340149.1">
    <property type="nucleotide sequence ID" value="NZ_SMJZ01000229.1"/>
</dbReference>
<evidence type="ECO:0000313" key="1">
    <source>
        <dbReference type="EMBL" id="TDB99213.1"/>
    </source>
</evidence>
<evidence type="ECO:0000313" key="2">
    <source>
        <dbReference type="Proteomes" id="UP000295157"/>
    </source>
</evidence>
<name>A0A4R4MV58_9ACTN</name>
<sequence length="88" mass="9557">MGFAELEVRLEPLQLTSARRAAVEPPFPGDPNARVRMPGGTVEHFAHVWLDPGEQAAEETAVGHLTRLWARAIGLTDASRSARPEEGT</sequence>
<keyword evidence="2" id="KW-1185">Reference proteome</keyword>
<dbReference type="AlphaFoldDB" id="A0A4R4MV58"/>
<dbReference type="EMBL" id="SMJZ01000229">
    <property type="protein sequence ID" value="TDB99213.1"/>
    <property type="molecule type" value="Genomic_DNA"/>
</dbReference>
<dbReference type="OrthoDB" id="5112469at2"/>
<gene>
    <name evidence="1" type="ORF">E1267_37885</name>
</gene>
<organism evidence="1 2">
    <name type="scientific">Nonomuraea longispora</name>
    <dbReference type="NCBI Taxonomy" id="1848320"/>
    <lineage>
        <taxon>Bacteria</taxon>
        <taxon>Bacillati</taxon>
        <taxon>Actinomycetota</taxon>
        <taxon>Actinomycetes</taxon>
        <taxon>Streptosporangiales</taxon>
        <taxon>Streptosporangiaceae</taxon>
        <taxon>Nonomuraea</taxon>
    </lineage>
</organism>
<accession>A0A4R4MV58</accession>
<proteinExistence type="predicted"/>
<reference evidence="1 2" key="1">
    <citation type="submission" date="2019-02" db="EMBL/GenBank/DDBJ databases">
        <title>Draft genome sequences of novel Actinobacteria.</title>
        <authorList>
            <person name="Sahin N."/>
            <person name="Ay H."/>
            <person name="Saygin H."/>
        </authorList>
    </citation>
    <scope>NUCLEOTIDE SEQUENCE [LARGE SCALE GENOMIC DNA]</scope>
    <source>
        <strain evidence="1 2">KC201</strain>
    </source>
</reference>
<protein>
    <submittedName>
        <fullName evidence="1">Uncharacterized protein</fullName>
    </submittedName>
</protein>
<comment type="caution">
    <text evidence="1">The sequence shown here is derived from an EMBL/GenBank/DDBJ whole genome shotgun (WGS) entry which is preliminary data.</text>
</comment>
<dbReference type="Proteomes" id="UP000295157">
    <property type="component" value="Unassembled WGS sequence"/>
</dbReference>